<feature type="transmembrane region" description="Helical" evidence="15">
    <location>
        <begin position="1513"/>
        <end position="1532"/>
    </location>
</feature>
<feature type="short sequence motif" description="GXGXXG" evidence="14">
    <location>
        <begin position="177"/>
        <end position="182"/>
    </location>
</feature>
<feature type="transmembrane region" description="Helical" evidence="15">
    <location>
        <begin position="1358"/>
        <end position="1377"/>
    </location>
</feature>
<keyword evidence="8" id="KW-0914">Notch signaling pathway</keyword>
<comment type="similarity">
    <text evidence="3">Belongs to the APH-1 family.</text>
</comment>
<evidence type="ECO:0000259" key="16">
    <source>
        <dbReference type="PROSITE" id="PS50103"/>
    </source>
</evidence>
<feature type="transmembrane region" description="Helical" evidence="15">
    <location>
        <begin position="1570"/>
        <end position="1591"/>
    </location>
</feature>
<keyword evidence="9 15" id="KW-1133">Transmembrane helix</keyword>
<dbReference type="InterPro" id="IPR002641">
    <property type="entry name" value="PNPLA_dom"/>
</dbReference>
<dbReference type="InterPro" id="IPR023395">
    <property type="entry name" value="MCP_dom_sf"/>
</dbReference>
<sequence>MKMNFMPVRWIRFLNNFKYHRLFTSNDQNQLELTKPIEPKRSDYGYSLSYIYDFLGSIWQSDTKDKKICVQKNAYTTSSYVSKETIIQETLEIVRQLGIAKTVHDQLEVVNNLRHHLNSFPECRTIREMRTVTPLLIQWHRKTCGGELREQLSECLALMGHVQPVSGSGIRLLSIDGGGTRGLMALEILEALESACAGYRIHELFDYMVGVSTGAIIVALIGGLGLNAAECRTIYELVPARLFAQSKISGSLGLVRSHSYYSTETWITLLRQALGEKTFLQTTHKKMHPKLGLVSCVPHDGRLYPFVFRNYNHPIGLRSSFEGSCQYRLWEAVQASAAAPGYFQECRLHNLLHQDGGMIANNPTAVGIHECRHLWPNIPFQCILSIGNGSFRVNNKRSPTTDYSSLRDRIAQIIESATETEMVHRTISDLVQPSTYVRLNPYMSQRYSLDESDVHRLKQMQYDAKIYLRKNMRKIKMASELLLKKKTIYDFIKRIWFSSEKVSICVSVCCCSLVMDEKVATELIEQIRSIDALLEATELPDREDMLRLREDLIALLPSSSVNAESRAVDLQEDSNIESSLTSDSDLFEQFIGLRCRVPCYNKHSSVSYHNAIIFDIEDMTSSTPEDILVKVLYINPVERSMQPCKHFLDNKCTFNENCRYSHGETVKFGDIIEYEEPDFENLSVGSRCLVKCGSEDLWKLASVTSISLEEEQIAARLANTGVVLAVNFEHVFPLNEQSSLKIEVNQAEESLPKALLSSSSSAGSTDPVCSTSAASGSLIGDWEVHTRGIGTKLMEKMGYIRGQGLGKDNLGKTEPIAVHVFPKGKSLDHCLQIQRNKESKDLPVEKLRVHLDDKKYEAKLAKRTEAVEKFFDMINGHLQTPDANQRKRTAEKGAIVVDISSKKSCHDLQITLLKVGEEVKQMKKRVNSLKQALRRNDGKDSVVAGDLQIKLKLAEEQLQLSLGKQARIENEVKDRREKQLNNKHFSFVFLLFGELYTDTNMVENDSESIDLVKPRQDTDPLRNFLAGGIGGVCCVVTGHPFDTIKVRLQTASAATGGISTLSCLKKTVVEEGVLALYKGMAAPVVGVAPLFALYFFGCSIGKRLQQTNADEQLSIIKTFNAGALSGMMTTLIVAPGERIKCLLQVQHQHQRSEAQYTGPVDVFKKLYKEGGIRSIYRGTVATLLRDVPASGAYLATYEFLMRSMKSSDDTGELSVSKTLLAGGVAGLANWAVALPQDVLKSRLQIAPSGMYPNGMRDVARQLIREEGPLALYRGFTPVMLRAFPANAACFLGYEIAMKELQADGWCSLMIVDFLLISVFVHAWLFTSYVKSVLVDYINSRLEKHSVRVHVSTMGFQEFTGYFLIAFGTPLAIFLRVIMHDPMRIILFVGAAFFYMISILLAAIIWFILPHFDGILCFTVFLFVFLQEVIRYLYYKLIRRAQAGLDVVTEGNDSVEGVHPLKHANHMISFVIGMGFGSMAGVIALVNGLADSSGPGTVGLPSALKLNDMHGSHHFFLISSISVAALILLHVMWNVIIFHACDKKATWLAMFAIADHFLVAGISFYNRSNVWAASLSCLYGSLLLFSGLAYAVSGGNVKNACLFIRCIFDPRLRAQNPPNVDQRF</sequence>
<reference evidence="19 20" key="1">
    <citation type="submission" date="2015-01" db="EMBL/GenBank/DDBJ databases">
        <title>Evolution of Trichinella species and genotypes.</title>
        <authorList>
            <person name="Korhonen P.K."/>
            <person name="Edoardo P."/>
            <person name="Giuseppe L.R."/>
            <person name="Gasser R.B."/>
        </authorList>
    </citation>
    <scope>NUCLEOTIDE SEQUENCE [LARGE SCALE GENOMIC DNA]</scope>
    <source>
        <strain evidence="19">ISS2496</strain>
    </source>
</reference>
<dbReference type="CDD" id="cd07211">
    <property type="entry name" value="Pat_PNPLA8"/>
    <property type="match status" value="1"/>
</dbReference>
<dbReference type="Gene3D" id="1.50.40.10">
    <property type="entry name" value="Mitochondrial carrier domain"/>
    <property type="match status" value="2"/>
</dbReference>
<comment type="caution">
    <text evidence="19">The sequence shown here is derived from an EMBL/GenBank/DDBJ whole genome shotgun (WGS) entry which is preliminary data.</text>
</comment>
<evidence type="ECO:0000256" key="4">
    <source>
        <dbReference type="ARBA" id="ARBA00006375"/>
    </source>
</evidence>
<dbReference type="Pfam" id="PF01585">
    <property type="entry name" value="G-patch"/>
    <property type="match status" value="1"/>
</dbReference>
<evidence type="ECO:0000256" key="9">
    <source>
        <dbReference type="ARBA" id="ARBA00022989"/>
    </source>
</evidence>
<evidence type="ECO:0000256" key="10">
    <source>
        <dbReference type="ARBA" id="ARBA00023098"/>
    </source>
</evidence>
<feature type="transmembrane region" description="Helical" evidence="15">
    <location>
        <begin position="1305"/>
        <end position="1325"/>
    </location>
</feature>
<dbReference type="SMART" id="SM00356">
    <property type="entry name" value="ZnF_C3H1"/>
    <property type="match status" value="1"/>
</dbReference>
<dbReference type="SUPFAM" id="SSF103506">
    <property type="entry name" value="Mitochondrial carrier"/>
    <property type="match status" value="1"/>
</dbReference>
<dbReference type="Pfam" id="PF00153">
    <property type="entry name" value="Mito_carr"/>
    <property type="match status" value="3"/>
</dbReference>
<dbReference type="GO" id="GO:0003676">
    <property type="term" value="F:nucleic acid binding"/>
    <property type="evidence" value="ECO:0007669"/>
    <property type="project" value="InterPro"/>
</dbReference>
<evidence type="ECO:0000256" key="14">
    <source>
        <dbReference type="PROSITE-ProRule" id="PRU01161"/>
    </source>
</evidence>
<feature type="transmembrane region" description="Helical" evidence="15">
    <location>
        <begin position="1075"/>
        <end position="1096"/>
    </location>
</feature>
<dbReference type="GO" id="GO:0047499">
    <property type="term" value="F:calcium-independent phospholipase A2 activity"/>
    <property type="evidence" value="ECO:0007669"/>
    <property type="project" value="TreeGrafter"/>
</dbReference>
<feature type="domain" description="PNPLA" evidence="18">
    <location>
        <begin position="173"/>
        <end position="368"/>
    </location>
</feature>
<evidence type="ECO:0000259" key="17">
    <source>
        <dbReference type="PROSITE" id="PS50174"/>
    </source>
</evidence>
<keyword evidence="13" id="KW-0479">Metal-binding</keyword>
<protein>
    <submittedName>
        <fullName evidence="19">Protein dif-1</fullName>
    </submittedName>
</protein>
<keyword evidence="6 14" id="KW-0378">Hydrolase</keyword>
<dbReference type="PROSITE" id="PS50174">
    <property type="entry name" value="G_PATCH"/>
    <property type="match status" value="1"/>
</dbReference>
<keyword evidence="13" id="KW-0862">Zinc</keyword>
<name>A0A0V0ZJP5_9BILA</name>
<keyword evidence="20" id="KW-1185">Reference proteome</keyword>
<dbReference type="EMBL" id="JYDQ01000161">
    <property type="protein sequence ID" value="KRY12578.1"/>
    <property type="molecule type" value="Genomic_DNA"/>
</dbReference>
<feature type="transmembrane region" description="Helical" evidence="15">
    <location>
        <begin position="1544"/>
        <end position="1564"/>
    </location>
</feature>
<keyword evidence="5 12" id="KW-0812">Transmembrane</keyword>
<comment type="function">
    <text evidence="1">Transcription repressor.</text>
</comment>
<dbReference type="PROSITE" id="PS51635">
    <property type="entry name" value="PNPLA"/>
    <property type="match status" value="1"/>
</dbReference>
<dbReference type="InterPro" id="IPR009294">
    <property type="entry name" value="Aph-1"/>
</dbReference>
<feature type="repeat" description="Solcar" evidence="12">
    <location>
        <begin position="1018"/>
        <end position="1104"/>
    </location>
</feature>
<evidence type="ECO:0000256" key="7">
    <source>
        <dbReference type="ARBA" id="ARBA00022963"/>
    </source>
</evidence>
<feature type="short sequence motif" description="GXSXG" evidence="14">
    <location>
        <begin position="210"/>
        <end position="214"/>
    </location>
</feature>
<proteinExistence type="inferred from homology"/>
<feature type="active site" description="Nucleophile" evidence="14">
    <location>
        <position position="212"/>
    </location>
</feature>
<evidence type="ECO:0000313" key="19">
    <source>
        <dbReference type="EMBL" id="KRY12578.1"/>
    </source>
</evidence>
<evidence type="ECO:0000256" key="12">
    <source>
        <dbReference type="PROSITE-ProRule" id="PRU00282"/>
    </source>
</evidence>
<dbReference type="Proteomes" id="UP000054783">
    <property type="component" value="Unassembled WGS sequence"/>
</dbReference>
<dbReference type="InterPro" id="IPR000467">
    <property type="entry name" value="G_patch_dom"/>
</dbReference>
<feature type="repeat" description="Solcar" evidence="12">
    <location>
        <begin position="1113"/>
        <end position="1203"/>
    </location>
</feature>
<dbReference type="GO" id="GO:0008270">
    <property type="term" value="F:zinc ion binding"/>
    <property type="evidence" value="ECO:0007669"/>
    <property type="project" value="UniProtKB-KW"/>
</dbReference>
<dbReference type="SMART" id="SM00443">
    <property type="entry name" value="G_patch"/>
    <property type="match status" value="1"/>
</dbReference>
<evidence type="ECO:0000256" key="5">
    <source>
        <dbReference type="ARBA" id="ARBA00022692"/>
    </source>
</evidence>
<dbReference type="GO" id="GO:0016020">
    <property type="term" value="C:membrane"/>
    <property type="evidence" value="ECO:0007669"/>
    <property type="project" value="UniProtKB-SubCell"/>
</dbReference>
<dbReference type="GO" id="GO:0016485">
    <property type="term" value="P:protein processing"/>
    <property type="evidence" value="ECO:0007669"/>
    <property type="project" value="InterPro"/>
</dbReference>
<evidence type="ECO:0000256" key="2">
    <source>
        <dbReference type="ARBA" id="ARBA00004141"/>
    </source>
</evidence>
<dbReference type="Gene3D" id="3.40.1090.10">
    <property type="entry name" value="Cytosolic phospholipase A2 catalytic domain"/>
    <property type="match status" value="1"/>
</dbReference>
<gene>
    <name evidence="19" type="primary">dif-1</name>
    <name evidence="19" type="ORF">T12_1533</name>
</gene>
<feature type="transmembrane region" description="Helical" evidence="15">
    <location>
        <begin position="1414"/>
        <end position="1433"/>
    </location>
</feature>
<keyword evidence="10 14" id="KW-0443">Lipid metabolism</keyword>
<evidence type="ECO:0000313" key="20">
    <source>
        <dbReference type="Proteomes" id="UP000054783"/>
    </source>
</evidence>
<evidence type="ECO:0000256" key="6">
    <source>
        <dbReference type="ARBA" id="ARBA00022801"/>
    </source>
</evidence>
<dbReference type="InterPro" id="IPR016035">
    <property type="entry name" value="Acyl_Trfase/lysoPLipase"/>
</dbReference>
<dbReference type="Pfam" id="PF06105">
    <property type="entry name" value="Aph-1"/>
    <property type="match status" value="1"/>
</dbReference>
<dbReference type="InterPro" id="IPR045217">
    <property type="entry name" value="PNPLA8-like"/>
</dbReference>
<evidence type="ECO:0000256" key="11">
    <source>
        <dbReference type="ARBA" id="ARBA00023136"/>
    </source>
</evidence>
<dbReference type="InterPro" id="IPR000571">
    <property type="entry name" value="Znf_CCCH"/>
</dbReference>
<keyword evidence="7 14" id="KW-0442">Lipid degradation</keyword>
<dbReference type="PANTHER" id="PTHR24185">
    <property type="entry name" value="CALCIUM-INDEPENDENT PHOSPHOLIPASE A2-GAMMA"/>
    <property type="match status" value="1"/>
</dbReference>
<feature type="domain" description="C3H1-type" evidence="16">
    <location>
        <begin position="638"/>
        <end position="665"/>
    </location>
</feature>
<dbReference type="GO" id="GO:0016042">
    <property type="term" value="P:lipid catabolic process"/>
    <property type="evidence" value="ECO:0007669"/>
    <property type="project" value="UniProtKB-UniRule"/>
</dbReference>
<dbReference type="Gene3D" id="2.30.30.1190">
    <property type="match status" value="1"/>
</dbReference>
<feature type="short sequence motif" description="DGA/G" evidence="14">
    <location>
        <begin position="355"/>
        <end position="357"/>
    </location>
</feature>
<accession>A0A0V0ZJP5</accession>
<evidence type="ECO:0000259" key="18">
    <source>
        <dbReference type="PROSITE" id="PS51635"/>
    </source>
</evidence>
<evidence type="ECO:0000256" key="8">
    <source>
        <dbReference type="ARBA" id="ARBA00022976"/>
    </source>
</evidence>
<dbReference type="PANTHER" id="PTHR24185:SF1">
    <property type="entry name" value="CALCIUM-INDEPENDENT PHOSPHOLIPASE A2-GAMMA"/>
    <property type="match status" value="1"/>
</dbReference>
<dbReference type="PROSITE" id="PS50103">
    <property type="entry name" value="ZF_C3H1"/>
    <property type="match status" value="1"/>
</dbReference>
<feature type="repeat" description="Solcar" evidence="12">
    <location>
        <begin position="1213"/>
        <end position="1299"/>
    </location>
</feature>
<dbReference type="GO" id="GO:0019369">
    <property type="term" value="P:arachidonate metabolic process"/>
    <property type="evidence" value="ECO:0007669"/>
    <property type="project" value="TreeGrafter"/>
</dbReference>
<dbReference type="Pfam" id="PF01734">
    <property type="entry name" value="Patatin"/>
    <property type="match status" value="1"/>
</dbReference>
<feature type="domain" description="G-patch" evidence="17">
    <location>
        <begin position="786"/>
        <end position="832"/>
    </location>
</feature>
<evidence type="ECO:0000256" key="13">
    <source>
        <dbReference type="PROSITE-ProRule" id="PRU00723"/>
    </source>
</evidence>
<dbReference type="OrthoDB" id="14252at2759"/>
<dbReference type="SUPFAM" id="SSF52151">
    <property type="entry name" value="FabD/lysophospholipase-like"/>
    <property type="match status" value="1"/>
</dbReference>
<evidence type="ECO:0000256" key="15">
    <source>
        <dbReference type="SAM" id="Phobius"/>
    </source>
</evidence>
<feature type="transmembrane region" description="Helical" evidence="15">
    <location>
        <begin position="1384"/>
        <end position="1408"/>
    </location>
</feature>
<comment type="subcellular location">
    <subcellularLocation>
        <location evidence="2">Membrane</location>
        <topology evidence="2">Multi-pass membrane protein</topology>
    </subcellularLocation>
</comment>
<dbReference type="STRING" id="990121.A0A0V0ZJP5"/>
<feature type="zinc finger region" description="C3H1-type" evidence="13">
    <location>
        <begin position="638"/>
        <end position="665"/>
    </location>
</feature>
<dbReference type="PROSITE" id="PS50920">
    <property type="entry name" value="SOLCAR"/>
    <property type="match status" value="3"/>
</dbReference>
<feature type="transmembrane region" description="Helical" evidence="15">
    <location>
        <begin position="1467"/>
        <end position="1489"/>
    </location>
</feature>
<organism evidence="19 20">
    <name type="scientific">Trichinella patagoniensis</name>
    <dbReference type="NCBI Taxonomy" id="990121"/>
    <lineage>
        <taxon>Eukaryota</taxon>
        <taxon>Metazoa</taxon>
        <taxon>Ecdysozoa</taxon>
        <taxon>Nematoda</taxon>
        <taxon>Enoplea</taxon>
        <taxon>Dorylaimia</taxon>
        <taxon>Trichinellida</taxon>
        <taxon>Trichinellidae</taxon>
        <taxon>Trichinella</taxon>
    </lineage>
</organism>
<dbReference type="GO" id="GO:0007219">
    <property type="term" value="P:Notch signaling pathway"/>
    <property type="evidence" value="ECO:0007669"/>
    <property type="project" value="UniProtKB-KW"/>
</dbReference>
<evidence type="ECO:0000256" key="1">
    <source>
        <dbReference type="ARBA" id="ARBA00004062"/>
    </source>
</evidence>
<keyword evidence="13" id="KW-0863">Zinc-finger</keyword>
<dbReference type="CDD" id="cd20384">
    <property type="entry name" value="Tudor_ZGPAT"/>
    <property type="match status" value="1"/>
</dbReference>
<comment type="similarity">
    <text evidence="4">Belongs to the mitochondrial carrier (TC 2.A.29) family.</text>
</comment>
<evidence type="ECO:0000256" key="3">
    <source>
        <dbReference type="ARBA" id="ARBA00005577"/>
    </source>
</evidence>
<dbReference type="InterPro" id="IPR018108">
    <property type="entry name" value="MCP_transmembrane"/>
</dbReference>
<keyword evidence="11 12" id="KW-0472">Membrane</keyword>
<feature type="active site" description="Proton acceptor" evidence="14">
    <location>
        <position position="355"/>
    </location>
</feature>